<evidence type="ECO:0000256" key="1">
    <source>
        <dbReference type="SAM" id="SignalP"/>
    </source>
</evidence>
<dbReference type="Proteomes" id="UP000199469">
    <property type="component" value="Unassembled WGS sequence"/>
</dbReference>
<protein>
    <submittedName>
        <fullName evidence="2">Uncharacterized protein</fullName>
    </submittedName>
</protein>
<gene>
    <name evidence="2" type="ORF">SAMN05421841_3438</name>
</gene>
<keyword evidence="3" id="KW-1185">Reference proteome</keyword>
<evidence type="ECO:0000313" key="2">
    <source>
        <dbReference type="EMBL" id="SEW47109.1"/>
    </source>
</evidence>
<feature type="signal peptide" evidence="1">
    <location>
        <begin position="1"/>
        <end position="18"/>
    </location>
</feature>
<dbReference type="EMBL" id="FOIU01000003">
    <property type="protein sequence ID" value="SEW47109.1"/>
    <property type="molecule type" value="Genomic_DNA"/>
</dbReference>
<accession>A0A1I0RZP4</accession>
<reference evidence="3" key="1">
    <citation type="submission" date="2016-10" db="EMBL/GenBank/DDBJ databases">
        <authorList>
            <person name="Varghese N."/>
            <person name="Submissions S."/>
        </authorList>
    </citation>
    <scope>NUCLEOTIDE SEQUENCE [LARGE SCALE GENOMIC DNA]</scope>
    <source>
        <strain evidence="3">DSM 17724</strain>
    </source>
</reference>
<dbReference type="OrthoDB" id="1231337at2"/>
<evidence type="ECO:0000313" key="3">
    <source>
        <dbReference type="Proteomes" id="UP000199469"/>
    </source>
</evidence>
<dbReference type="AlphaFoldDB" id="A0A1I0RZP4"/>
<organism evidence="2 3">
    <name type="scientific">Chryseobacterium wanjuense</name>
    <dbReference type="NCBI Taxonomy" id="356305"/>
    <lineage>
        <taxon>Bacteria</taxon>
        <taxon>Pseudomonadati</taxon>
        <taxon>Bacteroidota</taxon>
        <taxon>Flavobacteriia</taxon>
        <taxon>Flavobacteriales</taxon>
        <taxon>Weeksellaceae</taxon>
        <taxon>Chryseobacterium group</taxon>
        <taxon>Chryseobacterium</taxon>
    </lineage>
</organism>
<feature type="chain" id="PRO_5011566039" evidence="1">
    <location>
        <begin position="19"/>
        <end position="240"/>
    </location>
</feature>
<name>A0A1I0RZP4_9FLAO</name>
<dbReference type="RefSeq" id="WP_089794777.1">
    <property type="nucleotide sequence ID" value="NZ_FOIU01000003.1"/>
</dbReference>
<sequence length="240" mass="26173">MKKTSLLLCFLCTQLFFSQIGINTTVPNQSAMLDIVSNNKGVLVPRIALSSRTDAATIPSPATGLIIYNTTTAGIGGDQITPGLTINTGTPANPIWASLQVITNTQGHTTDKLRYLGLPDITKTTSVGGFLEFRVRQSGISYNFEMRLLNPPTSNIIYRYARIGYGIVPTTGEKINNGYASNFTFTPTNYNVWQVVDAPFLTTGTLGFHGVLSSPNRDAMHELILNFTYGEFVNCVINTY</sequence>
<keyword evidence="1" id="KW-0732">Signal</keyword>
<proteinExistence type="predicted"/>
<dbReference type="STRING" id="356305.SAMN05421841_3438"/>